<proteinExistence type="predicted"/>
<protein>
    <recommendedName>
        <fullName evidence="5">Endolytic transglycosylase MltG</fullName>
    </recommendedName>
</protein>
<keyword evidence="2" id="KW-0472">Membrane</keyword>
<keyword evidence="2" id="KW-0812">Transmembrane</keyword>
<reference evidence="3 4" key="1">
    <citation type="journal article" date="2015" name="Antonie Van Leeuwenhoek">
        <title>Oceanobacillus bengalensis sp. nov., a bacterium isolated from seawater of the Bay of Bengal.</title>
        <authorList>
            <person name="Yongchang O."/>
            <person name="Xiang W."/>
            <person name="Wang G."/>
        </authorList>
    </citation>
    <scope>NUCLEOTIDE SEQUENCE [LARGE SCALE GENOMIC DNA]</scope>
    <source>
        <strain evidence="3 4">MCCC 1K00260</strain>
    </source>
</reference>
<evidence type="ECO:0000256" key="1">
    <source>
        <dbReference type="SAM" id="MobiDB-lite"/>
    </source>
</evidence>
<dbReference type="EMBL" id="RBZO01000003">
    <property type="protein sequence ID" value="RKQ17822.1"/>
    <property type="molecule type" value="Genomic_DNA"/>
</dbReference>
<dbReference type="Proteomes" id="UP000281813">
    <property type="component" value="Unassembled WGS sequence"/>
</dbReference>
<organism evidence="3 4">
    <name type="scientific">Oceanobacillus bengalensis</name>
    <dbReference type="NCBI Taxonomy" id="1435466"/>
    <lineage>
        <taxon>Bacteria</taxon>
        <taxon>Bacillati</taxon>
        <taxon>Bacillota</taxon>
        <taxon>Bacilli</taxon>
        <taxon>Bacillales</taxon>
        <taxon>Bacillaceae</taxon>
        <taxon>Oceanobacillus</taxon>
    </lineage>
</organism>
<keyword evidence="4" id="KW-1185">Reference proteome</keyword>
<dbReference type="Gene3D" id="3.30.1490.480">
    <property type="entry name" value="Endolytic murein transglycosylase"/>
    <property type="match status" value="1"/>
</dbReference>
<dbReference type="AlphaFoldDB" id="A0A494Z5J7"/>
<evidence type="ECO:0000313" key="4">
    <source>
        <dbReference type="Proteomes" id="UP000281813"/>
    </source>
</evidence>
<comment type="caution">
    <text evidence="3">The sequence shown here is derived from an EMBL/GenBank/DDBJ whole genome shotgun (WGS) entry which is preliminary data.</text>
</comment>
<feature type="compositionally biased region" description="Basic and acidic residues" evidence="1">
    <location>
        <begin position="66"/>
        <end position="121"/>
    </location>
</feature>
<gene>
    <name evidence="3" type="ORF">D8M05_02730</name>
</gene>
<feature type="region of interest" description="Disordered" evidence="1">
    <location>
        <begin position="62"/>
        <end position="121"/>
    </location>
</feature>
<dbReference type="RefSeq" id="WP_121128409.1">
    <property type="nucleotide sequence ID" value="NZ_JBHUFK010000023.1"/>
</dbReference>
<evidence type="ECO:0000313" key="3">
    <source>
        <dbReference type="EMBL" id="RKQ17822.1"/>
    </source>
</evidence>
<keyword evidence="2" id="KW-1133">Transmembrane helix</keyword>
<sequence>MKQLLRYFSVGLFAAGIIMLIGLYFTDTRDVEEYTAKELIPYVENEGYHVIDNEEYISLTLNSNKVTEEDNQSKEADSTKTESPKEDKEEPAKDVKESANEEKDTRKENEEDKEKEKEEEVKVTNYTLTIESGMLTSTISSILEENKIIDNAREFTNYLDDNDYSLLVQLGDFKLNSDMSFYELAEAITN</sequence>
<feature type="transmembrane region" description="Helical" evidence="2">
    <location>
        <begin position="7"/>
        <end position="25"/>
    </location>
</feature>
<name>A0A494Z5J7_9BACI</name>
<accession>A0A494Z5J7</accession>
<evidence type="ECO:0008006" key="5">
    <source>
        <dbReference type="Google" id="ProtNLM"/>
    </source>
</evidence>
<evidence type="ECO:0000256" key="2">
    <source>
        <dbReference type="SAM" id="Phobius"/>
    </source>
</evidence>